<accession>A0A852TLB3</accession>
<dbReference type="Gene3D" id="3.40.1350.10">
    <property type="match status" value="1"/>
</dbReference>
<dbReference type="GO" id="GO:0003677">
    <property type="term" value="F:DNA binding"/>
    <property type="evidence" value="ECO:0007669"/>
    <property type="project" value="InterPro"/>
</dbReference>
<dbReference type="InterPro" id="IPR052906">
    <property type="entry name" value="Type_IV_Methyl-Rstrct_Enzyme"/>
</dbReference>
<dbReference type="AlphaFoldDB" id="A0A852TLB3"/>
<evidence type="ECO:0000313" key="3">
    <source>
        <dbReference type="Proteomes" id="UP000548423"/>
    </source>
</evidence>
<dbReference type="PANTHER" id="PTHR30015">
    <property type="entry name" value="MRR RESTRICTION SYSTEM PROTEIN"/>
    <property type="match status" value="1"/>
</dbReference>
<keyword evidence="2" id="KW-0378">Hydrolase</keyword>
<dbReference type="Pfam" id="PF04471">
    <property type="entry name" value="Mrr_cat"/>
    <property type="match status" value="1"/>
</dbReference>
<dbReference type="PANTHER" id="PTHR30015:SF6">
    <property type="entry name" value="SLL1429 PROTEIN"/>
    <property type="match status" value="1"/>
</dbReference>
<dbReference type="GO" id="GO:0015666">
    <property type="term" value="F:restriction endodeoxyribonuclease activity"/>
    <property type="evidence" value="ECO:0007669"/>
    <property type="project" value="TreeGrafter"/>
</dbReference>
<evidence type="ECO:0000259" key="1">
    <source>
        <dbReference type="Pfam" id="PF04471"/>
    </source>
</evidence>
<dbReference type="Proteomes" id="UP000548423">
    <property type="component" value="Unassembled WGS sequence"/>
</dbReference>
<dbReference type="InterPro" id="IPR007560">
    <property type="entry name" value="Restrct_endonuc_IV_Mrr"/>
</dbReference>
<evidence type="ECO:0000313" key="2">
    <source>
        <dbReference type="EMBL" id="NYE07854.1"/>
    </source>
</evidence>
<protein>
    <submittedName>
        <fullName evidence="2">HJR/Mrr/RecB family endonuclease</fullName>
    </submittedName>
</protein>
<dbReference type="GO" id="GO:0009307">
    <property type="term" value="P:DNA restriction-modification system"/>
    <property type="evidence" value="ECO:0007669"/>
    <property type="project" value="InterPro"/>
</dbReference>
<gene>
    <name evidence="2" type="ORF">F4694_004695</name>
</gene>
<keyword evidence="2" id="KW-0255">Endonuclease</keyword>
<dbReference type="InterPro" id="IPR011335">
    <property type="entry name" value="Restrct_endonuc-II-like"/>
</dbReference>
<feature type="domain" description="Restriction endonuclease type IV Mrr" evidence="1">
    <location>
        <begin position="1"/>
        <end position="91"/>
    </location>
</feature>
<sequence length="103" mass="11601">MGYTGVELTQVTGDKGVDIIAYKNSKKIAIQCKRYDAKLTNTAIQQVFSGQHIYKCDEACVITNSFFTEQAIDDARKLQVRLIDRKSLFNLTQQANDLAKLPQ</sequence>
<name>A0A852TLB3_9BACI</name>
<dbReference type="SUPFAM" id="SSF52980">
    <property type="entry name" value="Restriction endonuclease-like"/>
    <property type="match status" value="1"/>
</dbReference>
<proteinExistence type="predicted"/>
<reference evidence="3" key="2">
    <citation type="submission" date="2020-08" db="EMBL/GenBank/DDBJ databases">
        <title>The Agave Microbiome: Exploring the role of microbial communities in plant adaptations to desert environments.</title>
        <authorList>
            <person name="Partida-Martinez L.P."/>
        </authorList>
    </citation>
    <scope>NUCLEOTIDE SEQUENCE [LARGE SCALE GENOMIC DNA]</scope>
    <source>
        <strain evidence="3">AT2.8</strain>
    </source>
</reference>
<comment type="caution">
    <text evidence="2">The sequence shown here is derived from an EMBL/GenBank/DDBJ whole genome shotgun (WGS) entry which is preliminary data.</text>
</comment>
<organism evidence="2 3">
    <name type="scientific">Neobacillus niacini</name>
    <dbReference type="NCBI Taxonomy" id="86668"/>
    <lineage>
        <taxon>Bacteria</taxon>
        <taxon>Bacillati</taxon>
        <taxon>Bacillota</taxon>
        <taxon>Bacilli</taxon>
        <taxon>Bacillales</taxon>
        <taxon>Bacillaceae</taxon>
        <taxon>Neobacillus</taxon>
    </lineage>
</organism>
<keyword evidence="2" id="KW-0540">Nuclease</keyword>
<dbReference type="EMBL" id="JACCBX010000011">
    <property type="protein sequence ID" value="NYE07854.1"/>
    <property type="molecule type" value="Genomic_DNA"/>
</dbReference>
<reference evidence="3" key="1">
    <citation type="submission" date="2020-07" db="EMBL/GenBank/DDBJ databases">
        <authorList>
            <person name="Partida-Martinez L."/>
            <person name="Huntemann M."/>
            <person name="Clum A."/>
            <person name="Wang J."/>
            <person name="Palaniappan K."/>
            <person name="Ritter S."/>
            <person name="Chen I.-M."/>
            <person name="Stamatis D."/>
            <person name="Reddy T."/>
            <person name="O'Malley R."/>
            <person name="Daum C."/>
            <person name="Shapiro N."/>
            <person name="Ivanova N."/>
            <person name="Kyrpides N."/>
            <person name="Woyke T."/>
        </authorList>
    </citation>
    <scope>NUCLEOTIDE SEQUENCE [LARGE SCALE GENOMIC DNA]</scope>
    <source>
        <strain evidence="3">AT2.8</strain>
    </source>
</reference>
<dbReference type="InterPro" id="IPR011856">
    <property type="entry name" value="tRNA_endonuc-like_dom_sf"/>
</dbReference>